<dbReference type="NCBIfam" id="TIGR02937">
    <property type="entry name" value="sigma70-ECF"/>
    <property type="match status" value="1"/>
</dbReference>
<dbReference type="NCBIfam" id="TIGR02989">
    <property type="entry name" value="Sig-70_gvs1"/>
    <property type="match status" value="1"/>
</dbReference>
<keyword evidence="4" id="KW-0804">Transcription</keyword>
<dbReference type="InterPro" id="IPR014284">
    <property type="entry name" value="RNA_pol_sigma-70_dom"/>
</dbReference>
<feature type="domain" description="RNA polymerase sigma-70 region 2" evidence="5">
    <location>
        <begin position="11"/>
        <end position="78"/>
    </location>
</feature>
<evidence type="ECO:0000313" key="8">
    <source>
        <dbReference type="Proteomes" id="UP001156601"/>
    </source>
</evidence>
<dbReference type="SUPFAM" id="SSF88946">
    <property type="entry name" value="Sigma2 domain of RNA polymerase sigma factors"/>
    <property type="match status" value="1"/>
</dbReference>
<dbReference type="GO" id="GO:0003677">
    <property type="term" value="F:DNA binding"/>
    <property type="evidence" value="ECO:0007669"/>
    <property type="project" value="InterPro"/>
</dbReference>
<dbReference type="AlphaFoldDB" id="A0AA37WG28"/>
<dbReference type="GO" id="GO:0006352">
    <property type="term" value="P:DNA-templated transcription initiation"/>
    <property type="evidence" value="ECO:0007669"/>
    <property type="project" value="InterPro"/>
</dbReference>
<evidence type="ECO:0000256" key="4">
    <source>
        <dbReference type="ARBA" id="ARBA00023163"/>
    </source>
</evidence>
<dbReference type="InterPro" id="IPR036388">
    <property type="entry name" value="WH-like_DNA-bd_sf"/>
</dbReference>
<dbReference type="Proteomes" id="UP001156601">
    <property type="component" value="Unassembled WGS sequence"/>
</dbReference>
<dbReference type="Pfam" id="PF04542">
    <property type="entry name" value="Sigma70_r2"/>
    <property type="match status" value="1"/>
</dbReference>
<comment type="caution">
    <text evidence="7">The sequence shown here is derived from an EMBL/GenBank/DDBJ whole genome shotgun (WGS) entry which is preliminary data.</text>
</comment>
<dbReference type="RefSeq" id="WP_284215923.1">
    <property type="nucleotide sequence ID" value="NZ_BSOT01000005.1"/>
</dbReference>
<sequence>MNKQNVLFTAFIRQHQAKLRAFIRSMGVQPDAVDDVAQEAFVIAYKELTNFDLEMDFGNWLCGIARNVVRNDLRKRARQHRILNEKLTYFLMDEADTPDMSSEQHNEEIVALKDCIKALPDKSRELIVQRYSDEHTSQALSEHYGMSATSVRLTLMRIRKKLRSCVNFRLEYEQ</sequence>
<organism evidence="7 8">
    <name type="scientific">Agaribacter marinus</name>
    <dbReference type="NCBI Taxonomy" id="1431249"/>
    <lineage>
        <taxon>Bacteria</taxon>
        <taxon>Pseudomonadati</taxon>
        <taxon>Pseudomonadota</taxon>
        <taxon>Gammaproteobacteria</taxon>
        <taxon>Alteromonadales</taxon>
        <taxon>Alteromonadaceae</taxon>
        <taxon>Agaribacter</taxon>
    </lineage>
</organism>
<keyword evidence="3" id="KW-0731">Sigma factor</keyword>
<reference evidence="7" key="2">
    <citation type="submission" date="2023-01" db="EMBL/GenBank/DDBJ databases">
        <title>Draft genome sequence of Agaribacter marinus strain NBRC 110023.</title>
        <authorList>
            <person name="Sun Q."/>
            <person name="Mori K."/>
        </authorList>
    </citation>
    <scope>NUCLEOTIDE SEQUENCE</scope>
    <source>
        <strain evidence="7">NBRC 110023</strain>
    </source>
</reference>
<dbReference type="Pfam" id="PF08281">
    <property type="entry name" value="Sigma70_r4_2"/>
    <property type="match status" value="1"/>
</dbReference>
<evidence type="ECO:0000256" key="3">
    <source>
        <dbReference type="ARBA" id="ARBA00023082"/>
    </source>
</evidence>
<evidence type="ECO:0000256" key="1">
    <source>
        <dbReference type="ARBA" id="ARBA00010641"/>
    </source>
</evidence>
<dbReference type="PANTHER" id="PTHR43133:SF51">
    <property type="entry name" value="RNA POLYMERASE SIGMA FACTOR"/>
    <property type="match status" value="1"/>
</dbReference>
<dbReference type="GO" id="GO:0016987">
    <property type="term" value="F:sigma factor activity"/>
    <property type="evidence" value="ECO:0007669"/>
    <property type="project" value="UniProtKB-KW"/>
</dbReference>
<feature type="domain" description="RNA polymerase sigma factor 70 region 4 type 2" evidence="6">
    <location>
        <begin position="111"/>
        <end position="162"/>
    </location>
</feature>
<dbReference type="Gene3D" id="1.10.10.10">
    <property type="entry name" value="Winged helix-like DNA-binding domain superfamily/Winged helix DNA-binding domain"/>
    <property type="match status" value="1"/>
</dbReference>
<dbReference type="SUPFAM" id="SSF88659">
    <property type="entry name" value="Sigma3 and sigma4 domains of RNA polymerase sigma factors"/>
    <property type="match status" value="1"/>
</dbReference>
<evidence type="ECO:0000256" key="2">
    <source>
        <dbReference type="ARBA" id="ARBA00023015"/>
    </source>
</evidence>
<dbReference type="EMBL" id="BSOT01000005">
    <property type="protein sequence ID" value="GLR69601.1"/>
    <property type="molecule type" value="Genomic_DNA"/>
</dbReference>
<protein>
    <submittedName>
        <fullName evidence="7">RNA polymerase sigma factor</fullName>
    </submittedName>
</protein>
<comment type="similarity">
    <text evidence="1">Belongs to the sigma-70 factor family. ECF subfamily.</text>
</comment>
<dbReference type="InterPro" id="IPR007627">
    <property type="entry name" value="RNA_pol_sigma70_r2"/>
</dbReference>
<keyword evidence="2" id="KW-0805">Transcription regulation</keyword>
<name>A0AA37WG28_9ALTE</name>
<dbReference type="CDD" id="cd06171">
    <property type="entry name" value="Sigma70_r4"/>
    <property type="match status" value="1"/>
</dbReference>
<dbReference type="InterPro" id="IPR013325">
    <property type="entry name" value="RNA_pol_sigma_r2"/>
</dbReference>
<dbReference type="PANTHER" id="PTHR43133">
    <property type="entry name" value="RNA POLYMERASE ECF-TYPE SIGMA FACTO"/>
    <property type="match status" value="1"/>
</dbReference>
<dbReference type="InterPro" id="IPR013324">
    <property type="entry name" value="RNA_pol_sigma_r3/r4-like"/>
</dbReference>
<reference evidence="7" key="1">
    <citation type="journal article" date="2014" name="Int. J. Syst. Evol. Microbiol.">
        <title>Complete genome sequence of Corynebacterium casei LMG S-19264T (=DSM 44701T), isolated from a smear-ripened cheese.</title>
        <authorList>
            <consortium name="US DOE Joint Genome Institute (JGI-PGF)"/>
            <person name="Walter F."/>
            <person name="Albersmeier A."/>
            <person name="Kalinowski J."/>
            <person name="Ruckert C."/>
        </authorList>
    </citation>
    <scope>NUCLEOTIDE SEQUENCE</scope>
    <source>
        <strain evidence="7">NBRC 110023</strain>
    </source>
</reference>
<proteinExistence type="inferred from homology"/>
<dbReference type="InterPro" id="IPR013249">
    <property type="entry name" value="RNA_pol_sigma70_r4_t2"/>
</dbReference>
<dbReference type="InterPro" id="IPR039425">
    <property type="entry name" value="RNA_pol_sigma-70-like"/>
</dbReference>
<evidence type="ECO:0000313" key="7">
    <source>
        <dbReference type="EMBL" id="GLR69601.1"/>
    </source>
</evidence>
<evidence type="ECO:0000259" key="6">
    <source>
        <dbReference type="Pfam" id="PF08281"/>
    </source>
</evidence>
<dbReference type="Gene3D" id="1.10.1740.10">
    <property type="match status" value="1"/>
</dbReference>
<accession>A0AA37WG28</accession>
<gene>
    <name evidence="7" type="ORF">GCM10007852_05090</name>
</gene>
<dbReference type="InterPro" id="IPR014331">
    <property type="entry name" value="RNA_pol_sigma70_ECF_RHOBA"/>
</dbReference>
<evidence type="ECO:0000259" key="5">
    <source>
        <dbReference type="Pfam" id="PF04542"/>
    </source>
</evidence>
<keyword evidence="8" id="KW-1185">Reference proteome</keyword>